<feature type="region of interest" description="Disordered" evidence="4">
    <location>
        <begin position="1257"/>
        <end position="1283"/>
    </location>
</feature>
<evidence type="ECO:0000313" key="5">
    <source>
        <dbReference type="EMBL" id="CEH18531.1"/>
    </source>
</evidence>
<dbReference type="SUPFAM" id="SSF48452">
    <property type="entry name" value="TPR-like"/>
    <property type="match status" value="2"/>
</dbReference>
<evidence type="ECO:0000256" key="2">
    <source>
        <dbReference type="ARBA" id="ARBA00009265"/>
    </source>
</evidence>
<dbReference type="PANTHER" id="PTHR13471:SF0">
    <property type="entry name" value="NUCLEAR EXOSOME REGULATOR NRDE2"/>
    <property type="match status" value="1"/>
</dbReference>
<dbReference type="InterPro" id="IPR011990">
    <property type="entry name" value="TPR-like_helical_dom_sf"/>
</dbReference>
<dbReference type="EMBL" id="CCYA01000275">
    <property type="protein sequence ID" value="CEH18531.1"/>
    <property type="molecule type" value="Genomic_DNA"/>
</dbReference>
<feature type="compositionally biased region" description="Polar residues" evidence="4">
    <location>
        <begin position="10"/>
        <end position="20"/>
    </location>
</feature>
<keyword evidence="6" id="KW-1185">Reference proteome</keyword>
<protein>
    <submittedName>
        <fullName evidence="5">Uncharacterized conserved protein</fullName>
    </submittedName>
</protein>
<feature type="region of interest" description="Disordered" evidence="4">
    <location>
        <begin position="291"/>
        <end position="320"/>
    </location>
</feature>
<feature type="region of interest" description="Disordered" evidence="4">
    <location>
        <begin position="1143"/>
        <end position="1170"/>
    </location>
</feature>
<dbReference type="GO" id="GO:0071013">
    <property type="term" value="C:catalytic step 2 spliceosome"/>
    <property type="evidence" value="ECO:0007669"/>
    <property type="project" value="TreeGrafter"/>
</dbReference>
<evidence type="ECO:0000256" key="4">
    <source>
        <dbReference type="SAM" id="MobiDB-lite"/>
    </source>
</evidence>
<evidence type="ECO:0000256" key="1">
    <source>
        <dbReference type="ARBA" id="ARBA00004123"/>
    </source>
</evidence>
<dbReference type="Gene3D" id="1.25.40.10">
    <property type="entry name" value="Tetratricopeptide repeat domain"/>
    <property type="match status" value="1"/>
</dbReference>
<reference evidence="6" key="1">
    <citation type="submission" date="2014-09" db="EMBL/GenBank/DDBJ databases">
        <authorList>
            <person name="Sharma Rahul"/>
            <person name="Thines Marco"/>
        </authorList>
    </citation>
    <scope>NUCLEOTIDE SEQUENCE [LARGE SCALE GENOMIC DNA]</scope>
</reference>
<feature type="compositionally biased region" description="Basic and acidic residues" evidence="4">
    <location>
        <begin position="87"/>
        <end position="99"/>
    </location>
</feature>
<feature type="compositionally biased region" description="Basic and acidic residues" evidence="4">
    <location>
        <begin position="298"/>
        <end position="316"/>
    </location>
</feature>
<dbReference type="GO" id="GO:1902369">
    <property type="term" value="P:negative regulation of RNA catabolic process"/>
    <property type="evidence" value="ECO:0007669"/>
    <property type="project" value="TreeGrafter"/>
</dbReference>
<evidence type="ECO:0000256" key="3">
    <source>
        <dbReference type="ARBA" id="ARBA00023242"/>
    </source>
</evidence>
<dbReference type="PANTHER" id="PTHR13471">
    <property type="entry name" value="TETRATRICOPEPTIDE-LIKE HELICAL"/>
    <property type="match status" value="1"/>
</dbReference>
<dbReference type="InterPro" id="IPR013633">
    <property type="entry name" value="NRDE-2"/>
</dbReference>
<feature type="compositionally biased region" description="Basic and acidic residues" evidence="4">
    <location>
        <begin position="106"/>
        <end position="132"/>
    </location>
</feature>
<sequence>MDAAEVPSFGSFQLPNAVQQDRQERSRDAGSNTSRSSKHTSAFQSSSSRPQVGEGTQSSANCKDQRLKSGHERHHRSSHSSKRRRRHDSENESDADRSARKLHSTRNRDERRASRSLPHLETELRSIKRPESSKGYIARQSSVHAESHVKHSVSNEVNLQYLKDVYFVDAQGDHKAATYGGLSASKLPRYQRFGDGCVLGLSRSLRISFSSARLDGKVLEILPKGGKRVRYLDKEERWRARQPAQLRIAPATTPSSAAFGEYEALSESEVRGGARSASDDELLPDYRDFYRKRTSASPKRDRHEASPQDTSTKVESDSATTLRARMSSLDVRVREDASDVEAWLQLAHVQAQLVEALSSSGNQSIRGHHRQHRAGAEASLAVLTRARRSNPRNASLELAYLRKGSLIWENEKCDKEWSALLKSGEMQGQRLGEVWVAYLEWYSRQAGPLCAFLEAVTKGLKALLSATWKAQLFEERLVLEQALVTLWTTAVRHLSQAGYYERAFALVQAQLEVTFCAPLGLESQDEESHERLIDSFSQFWDDEGPRIGEEGAKGWANQYSHRDVPDAGAPMPSLDPSFLPYRSSKSDDSVPWVERERARAGLRQKPARTTATPLHGEDEVDPYAFILSSDVVQLVAVPVTAPAVKSRVLDFALGYLGMSPGIAWAGDPAQSSAHFPSETRAGPTAMLAFQQRFWPFSLSPTGGTESDVPLNAKTEGEVIGGLRQSNLSQPFDVPISCWAPRLPELYSTSRVELGSQWFTSVRTDDLQYADLETASNVLDHLPPDAGGLSRTIARFAFEHATRGHKAARSLARGELDANRDSMELWHAFAWLEESAGKLNSARLVYRSALDKLLADSPAMAVSEALPMLRDWAEMEWRAGQNASAIEILARAATFLDHSREQGATDPSALRKSFAAKGDPVPPMARAAIMSCRALLEHLIEGGIESYCKVVEHAMEYLKDEEDAQDVRAWSSPVYAALESVYLSQGRFLWVYTNREETRSTGYRPLTVRNALTRAVQAFPHNTALLSLLAAHEMRAKVEGHLRSVLEHHVLPHSGSALTMSEHRTLAEHAARHSQAEACWLFAIYSELNLRSHPNEHTARHYFERALTDDNSSISSSATLWHLYPEFEIRLAIKVGRVREVDAHTSSSDEDLYRTGRRRRREASKQQQQASERAKRVLYRAIRACPFNRELYWSAFEPPLSQVMSHSELADLARSMSERELRTFSSFTELPSQDGQSRRLGVELDLAPPTQDTVRIKQEPREDSPTRIKQESLEEFSPHIKQESLHDFDGSQERIELAEMEERRRLMPY</sequence>
<keyword evidence="3" id="KW-0539">Nucleus</keyword>
<accession>A0A0P1BNR7</accession>
<dbReference type="OrthoDB" id="297219at2759"/>
<feature type="compositionally biased region" description="Polar residues" evidence="4">
    <location>
        <begin position="29"/>
        <end position="62"/>
    </location>
</feature>
<dbReference type="STRING" id="401625.A0A0P1BNR7"/>
<comment type="subcellular location">
    <subcellularLocation>
        <location evidence="1">Nucleus</location>
    </subcellularLocation>
</comment>
<proteinExistence type="inferred from homology"/>
<name>A0A0P1BNR7_9BASI</name>
<feature type="region of interest" description="Disordered" evidence="4">
    <location>
        <begin position="1"/>
        <end position="149"/>
    </location>
</feature>
<dbReference type="Pfam" id="PF08424">
    <property type="entry name" value="NRDE-2"/>
    <property type="match status" value="1"/>
</dbReference>
<evidence type="ECO:0000313" key="6">
    <source>
        <dbReference type="Proteomes" id="UP000054845"/>
    </source>
</evidence>
<feature type="compositionally biased region" description="Basic residues" evidence="4">
    <location>
        <begin position="71"/>
        <end position="86"/>
    </location>
</feature>
<organism evidence="5 6">
    <name type="scientific">Ceraceosorus bombacis</name>
    <dbReference type="NCBI Taxonomy" id="401625"/>
    <lineage>
        <taxon>Eukaryota</taxon>
        <taxon>Fungi</taxon>
        <taxon>Dikarya</taxon>
        <taxon>Basidiomycota</taxon>
        <taxon>Ustilaginomycotina</taxon>
        <taxon>Exobasidiomycetes</taxon>
        <taxon>Ceraceosorales</taxon>
        <taxon>Ceraceosoraceae</taxon>
        <taxon>Ceraceosorus</taxon>
    </lineage>
</organism>
<comment type="similarity">
    <text evidence="2">Belongs to the NRDE2 family.</text>
</comment>
<dbReference type="Proteomes" id="UP000054845">
    <property type="component" value="Unassembled WGS sequence"/>
</dbReference>
<dbReference type="GO" id="GO:0031048">
    <property type="term" value="P:regulatory ncRNA-mediated heterochromatin formation"/>
    <property type="evidence" value="ECO:0007669"/>
    <property type="project" value="TreeGrafter"/>
</dbReference>